<dbReference type="PANTHER" id="PTHR33931:SF2">
    <property type="entry name" value="HOLIN-LIKE PROTEIN CIDA"/>
    <property type="match status" value="1"/>
</dbReference>
<evidence type="ECO:0000256" key="1">
    <source>
        <dbReference type="ARBA" id="ARBA00004651"/>
    </source>
</evidence>
<keyword evidence="4 6" id="KW-1133">Transmembrane helix</keyword>
<evidence type="ECO:0000256" key="4">
    <source>
        <dbReference type="ARBA" id="ARBA00022989"/>
    </source>
</evidence>
<comment type="subcellular location">
    <subcellularLocation>
        <location evidence="1">Cell membrane</location>
        <topology evidence="1">Multi-pass membrane protein</topology>
    </subcellularLocation>
</comment>
<name>A0A1H3U0A7_9BACI</name>
<evidence type="ECO:0000256" key="2">
    <source>
        <dbReference type="ARBA" id="ARBA00022475"/>
    </source>
</evidence>
<protein>
    <submittedName>
        <fullName evidence="7">Holin-like protein</fullName>
    </submittedName>
</protein>
<dbReference type="Proteomes" id="UP000198935">
    <property type="component" value="Unassembled WGS sequence"/>
</dbReference>
<proteinExistence type="predicted"/>
<dbReference type="GO" id="GO:0005886">
    <property type="term" value="C:plasma membrane"/>
    <property type="evidence" value="ECO:0007669"/>
    <property type="project" value="UniProtKB-SubCell"/>
</dbReference>
<gene>
    <name evidence="7" type="ORF">SAMN05421736_11732</name>
</gene>
<dbReference type="Pfam" id="PF03788">
    <property type="entry name" value="LrgA"/>
    <property type="match status" value="1"/>
</dbReference>
<sequence length="130" mass="14475">MRDITIVTCQIALLWLLNRIGYLLVEATGAPVPGNVVGMLLLLLLLMTRILPLSFIEKGAGLLIKHLGFFFIPFAVGLMTMGEMFIRYGLSFFIIILISILTGMYVTGRITQGLRGKKERSSVEHDRHPA</sequence>
<evidence type="ECO:0000256" key="6">
    <source>
        <dbReference type="SAM" id="Phobius"/>
    </source>
</evidence>
<dbReference type="STRING" id="1503961.SAMN05421736_11732"/>
<feature type="transmembrane region" description="Helical" evidence="6">
    <location>
        <begin position="88"/>
        <end position="108"/>
    </location>
</feature>
<keyword evidence="3 6" id="KW-0812">Transmembrane</keyword>
<evidence type="ECO:0000256" key="5">
    <source>
        <dbReference type="ARBA" id="ARBA00023136"/>
    </source>
</evidence>
<keyword evidence="2" id="KW-1003">Cell membrane</keyword>
<keyword evidence="5 6" id="KW-0472">Membrane</keyword>
<accession>A0A1H3U0A7</accession>
<organism evidence="7 8">
    <name type="scientific">Evansella caseinilytica</name>
    <dbReference type="NCBI Taxonomy" id="1503961"/>
    <lineage>
        <taxon>Bacteria</taxon>
        <taxon>Bacillati</taxon>
        <taxon>Bacillota</taxon>
        <taxon>Bacilli</taxon>
        <taxon>Bacillales</taxon>
        <taxon>Bacillaceae</taxon>
        <taxon>Evansella</taxon>
    </lineage>
</organism>
<evidence type="ECO:0000256" key="3">
    <source>
        <dbReference type="ARBA" id="ARBA00022692"/>
    </source>
</evidence>
<dbReference type="EMBL" id="FNPI01000017">
    <property type="protein sequence ID" value="SDZ55900.1"/>
    <property type="molecule type" value="Genomic_DNA"/>
</dbReference>
<evidence type="ECO:0000313" key="7">
    <source>
        <dbReference type="EMBL" id="SDZ55900.1"/>
    </source>
</evidence>
<feature type="transmembrane region" description="Helical" evidence="6">
    <location>
        <begin position="63"/>
        <end position="82"/>
    </location>
</feature>
<evidence type="ECO:0000313" key="8">
    <source>
        <dbReference type="Proteomes" id="UP000198935"/>
    </source>
</evidence>
<reference evidence="8" key="1">
    <citation type="submission" date="2016-10" db="EMBL/GenBank/DDBJ databases">
        <authorList>
            <person name="Varghese N."/>
            <person name="Submissions S."/>
        </authorList>
    </citation>
    <scope>NUCLEOTIDE SEQUENCE [LARGE SCALE GENOMIC DNA]</scope>
    <source>
        <strain evidence="8">SP</strain>
    </source>
</reference>
<dbReference type="InterPro" id="IPR005538">
    <property type="entry name" value="LrgA/CidA"/>
</dbReference>
<keyword evidence="8" id="KW-1185">Reference proteome</keyword>
<dbReference type="AlphaFoldDB" id="A0A1H3U0A7"/>
<dbReference type="PANTHER" id="PTHR33931">
    <property type="entry name" value="HOLIN-LIKE PROTEIN CIDA-RELATED"/>
    <property type="match status" value="1"/>
</dbReference>